<comment type="caution">
    <text evidence="1">The sequence shown here is derived from an EMBL/GenBank/DDBJ whole genome shotgun (WGS) entry which is preliminary data.</text>
</comment>
<dbReference type="PANTHER" id="PTHR33835:SF1">
    <property type="entry name" value="METALLO-BETA-LACTAMASE DOMAIN-CONTAINING PROTEIN"/>
    <property type="match status" value="1"/>
</dbReference>
<organism evidence="1 2">
    <name type="scientific">Enhygromyxa salina</name>
    <dbReference type="NCBI Taxonomy" id="215803"/>
    <lineage>
        <taxon>Bacteria</taxon>
        <taxon>Pseudomonadati</taxon>
        <taxon>Myxococcota</taxon>
        <taxon>Polyangia</taxon>
        <taxon>Nannocystales</taxon>
        <taxon>Nannocystaceae</taxon>
        <taxon>Enhygromyxa</taxon>
    </lineage>
</organism>
<dbReference type="OrthoDB" id="450111at2"/>
<evidence type="ECO:0000313" key="2">
    <source>
        <dbReference type="Proteomes" id="UP000237968"/>
    </source>
</evidence>
<dbReference type="InterPro" id="IPR036866">
    <property type="entry name" value="RibonucZ/Hydroxyglut_hydro"/>
</dbReference>
<keyword evidence="2" id="KW-1185">Reference proteome</keyword>
<accession>A0A2S9XXB1</accession>
<dbReference type="EMBL" id="PVNK01000154">
    <property type="protein sequence ID" value="PRP97505.1"/>
    <property type="molecule type" value="Genomic_DNA"/>
</dbReference>
<protein>
    <recommendedName>
        <fullName evidence="3">DUF4336 domain-containing protein</fullName>
    </recommendedName>
</protein>
<dbReference type="SUPFAM" id="SSF56281">
    <property type="entry name" value="Metallo-hydrolase/oxidoreductase"/>
    <property type="match status" value="1"/>
</dbReference>
<gene>
    <name evidence="1" type="ORF">ENSA5_33410</name>
</gene>
<evidence type="ECO:0000313" key="1">
    <source>
        <dbReference type="EMBL" id="PRP97505.1"/>
    </source>
</evidence>
<dbReference type="InterPro" id="IPR025638">
    <property type="entry name" value="DUF4336"/>
</dbReference>
<proteinExistence type="predicted"/>
<sequence length="283" mass="31300">MHRGRIADPDPDLRVCVALGHGEERPEAVVERGRALALQSASSPAVWKSYSGSIMLRKIDDDLWCADSIQRISAGFHLPARMTIVRLADGLWLHSPIAIDDALAAAIDELGPVRHLVAPNCFHHLHLGPASERWPEARVHAPLGLRSKREDLRIDADLTDRYATWSPAIEVIEIAGGPALSEFVFVHRPSATVIVCDLVFNMHEAQGVMTKLILRMVGAWQRVAQSKMWRRVIKDRAAASRSCARVLEHPCARVIMSHGEILEGADTHEQLRGALTWMLAEAA</sequence>
<dbReference type="PANTHER" id="PTHR33835">
    <property type="entry name" value="YALI0C07656P"/>
    <property type="match status" value="1"/>
</dbReference>
<evidence type="ECO:0008006" key="3">
    <source>
        <dbReference type="Google" id="ProtNLM"/>
    </source>
</evidence>
<reference evidence="1 2" key="1">
    <citation type="submission" date="2018-03" db="EMBL/GenBank/DDBJ databases">
        <title>Draft Genome Sequences of the Obligatory Marine Myxobacteria Enhygromyxa salina SWB005.</title>
        <authorList>
            <person name="Poehlein A."/>
            <person name="Moghaddam J.A."/>
            <person name="Harms H."/>
            <person name="Alanjari M."/>
            <person name="Koenig G.M."/>
            <person name="Daniel R."/>
            <person name="Schaeberle T.F."/>
        </authorList>
    </citation>
    <scope>NUCLEOTIDE SEQUENCE [LARGE SCALE GENOMIC DNA]</scope>
    <source>
        <strain evidence="1 2">SWB005</strain>
    </source>
</reference>
<dbReference type="Proteomes" id="UP000237968">
    <property type="component" value="Unassembled WGS sequence"/>
</dbReference>
<dbReference type="AlphaFoldDB" id="A0A2S9XXB1"/>
<name>A0A2S9XXB1_9BACT</name>
<dbReference type="Pfam" id="PF14234">
    <property type="entry name" value="DUF4336"/>
    <property type="match status" value="1"/>
</dbReference>